<protein>
    <recommendedName>
        <fullName evidence="3">Lipoprotein</fullName>
    </recommendedName>
</protein>
<accession>A0A222E450</accession>
<name>A0A222E450_9RHOB</name>
<dbReference type="AlphaFoldDB" id="A0A222E450"/>
<dbReference type="EMBL" id="CP022540">
    <property type="protein sequence ID" value="ASP20984.1"/>
    <property type="molecule type" value="Genomic_DNA"/>
</dbReference>
<sequence>MKYRFAALVPLALAGCAKPLVLPDGGALVRAADPKLVAPLPPGPSVAYKAHAISEPLDWRQLNDAQAPGSGT</sequence>
<proteinExistence type="predicted"/>
<organism evidence="1 2">
    <name type="scientific">Antarctobacter heliothermus</name>
    <dbReference type="NCBI Taxonomy" id="74033"/>
    <lineage>
        <taxon>Bacteria</taxon>
        <taxon>Pseudomonadati</taxon>
        <taxon>Pseudomonadota</taxon>
        <taxon>Alphaproteobacteria</taxon>
        <taxon>Rhodobacterales</taxon>
        <taxon>Roseobacteraceae</taxon>
        <taxon>Antarctobacter</taxon>
    </lineage>
</organism>
<dbReference type="OrthoDB" id="7869473at2"/>
<dbReference type="RefSeq" id="WP_094034962.1">
    <property type="nucleotide sequence ID" value="NZ_CP022540.1"/>
</dbReference>
<evidence type="ECO:0008006" key="3">
    <source>
        <dbReference type="Google" id="ProtNLM"/>
    </source>
</evidence>
<dbReference type="Proteomes" id="UP000203589">
    <property type="component" value="Chromosome"/>
</dbReference>
<dbReference type="PROSITE" id="PS51257">
    <property type="entry name" value="PROKAR_LIPOPROTEIN"/>
    <property type="match status" value="1"/>
</dbReference>
<evidence type="ECO:0000313" key="1">
    <source>
        <dbReference type="EMBL" id="ASP20984.1"/>
    </source>
</evidence>
<dbReference type="KEGG" id="aht:ANTHELSMS3_02308"/>
<reference evidence="1 2" key="1">
    <citation type="submission" date="2017-07" db="EMBL/GenBank/DDBJ databases">
        <title>Genome Sequence of Antarctobacter heliothermus Strain SMS3 Isolated from a culture of the Diatom Skeletonema marinoi.</title>
        <authorList>
            <person name="Topel M."/>
            <person name="Pinder M.I.M."/>
            <person name="Johansson O.N."/>
            <person name="Kourtchenko O."/>
            <person name="Godhe A."/>
            <person name="Clarke A.K."/>
        </authorList>
    </citation>
    <scope>NUCLEOTIDE SEQUENCE [LARGE SCALE GENOMIC DNA]</scope>
    <source>
        <strain evidence="1 2">SMS3</strain>
    </source>
</reference>
<keyword evidence="2" id="KW-1185">Reference proteome</keyword>
<gene>
    <name evidence="1" type="ORF">ANTHELSMS3_02308</name>
</gene>
<evidence type="ECO:0000313" key="2">
    <source>
        <dbReference type="Proteomes" id="UP000203589"/>
    </source>
</evidence>